<reference evidence="1" key="1">
    <citation type="submission" date="2020-08" db="EMBL/GenBank/DDBJ databases">
        <title>Multicomponent nature underlies the extraordinary mechanical properties of spider dragline silk.</title>
        <authorList>
            <person name="Kono N."/>
            <person name="Nakamura H."/>
            <person name="Mori M."/>
            <person name="Yoshida Y."/>
            <person name="Ohtoshi R."/>
            <person name="Malay A.D."/>
            <person name="Moran D.A.P."/>
            <person name="Tomita M."/>
            <person name="Numata K."/>
            <person name="Arakawa K."/>
        </authorList>
    </citation>
    <scope>NUCLEOTIDE SEQUENCE</scope>
</reference>
<dbReference type="Proteomes" id="UP000887159">
    <property type="component" value="Unassembled WGS sequence"/>
</dbReference>
<accession>A0A8X6S7I9</accession>
<sequence>MEAPRSTCPRTGILYLLIEFQKRGLPHMHLLLILAEDDKIRDPENIDIIASAELPDKTVDPKLHEIVKFIMIHGPCGVLRPNAPCLVDGVCTKGYPKQFRDTTAENIDGYPMYVLVTTQTIL</sequence>
<dbReference type="PANTHER" id="PTHR10492:SF57">
    <property type="entry name" value="ATP-DEPENDENT DNA HELICASE"/>
    <property type="match status" value="1"/>
</dbReference>
<keyword evidence="1" id="KW-0378">Hydrolase</keyword>
<evidence type="ECO:0000313" key="2">
    <source>
        <dbReference type="Proteomes" id="UP000887159"/>
    </source>
</evidence>
<evidence type="ECO:0000313" key="1">
    <source>
        <dbReference type="EMBL" id="GFY04302.1"/>
    </source>
</evidence>
<dbReference type="PANTHER" id="PTHR10492">
    <property type="match status" value="1"/>
</dbReference>
<protein>
    <submittedName>
        <fullName evidence="1">ATP-dependent DNA helicase</fullName>
    </submittedName>
</protein>
<keyword evidence="1" id="KW-0067">ATP-binding</keyword>
<comment type="caution">
    <text evidence="1">The sequence shown here is derived from an EMBL/GenBank/DDBJ whole genome shotgun (WGS) entry which is preliminary data.</text>
</comment>
<dbReference type="GO" id="GO:0004386">
    <property type="term" value="F:helicase activity"/>
    <property type="evidence" value="ECO:0007669"/>
    <property type="project" value="UniProtKB-KW"/>
</dbReference>
<keyword evidence="1" id="KW-0347">Helicase</keyword>
<organism evidence="1 2">
    <name type="scientific">Trichonephila clavipes</name>
    <name type="common">Golden silk orbweaver</name>
    <name type="synonym">Nephila clavipes</name>
    <dbReference type="NCBI Taxonomy" id="2585209"/>
    <lineage>
        <taxon>Eukaryota</taxon>
        <taxon>Metazoa</taxon>
        <taxon>Ecdysozoa</taxon>
        <taxon>Arthropoda</taxon>
        <taxon>Chelicerata</taxon>
        <taxon>Arachnida</taxon>
        <taxon>Araneae</taxon>
        <taxon>Araneomorphae</taxon>
        <taxon>Entelegynae</taxon>
        <taxon>Araneoidea</taxon>
        <taxon>Nephilidae</taxon>
        <taxon>Trichonephila</taxon>
    </lineage>
</organism>
<name>A0A8X6S7I9_TRICX</name>
<dbReference type="EMBL" id="BMAU01021244">
    <property type="protein sequence ID" value="GFY04302.1"/>
    <property type="molecule type" value="Genomic_DNA"/>
</dbReference>
<dbReference type="AlphaFoldDB" id="A0A8X6S7I9"/>
<keyword evidence="2" id="KW-1185">Reference proteome</keyword>
<gene>
    <name evidence="1" type="primary">AVEN_145847_1</name>
    <name evidence="1" type="ORF">TNCV_4413901</name>
</gene>
<keyword evidence="1" id="KW-0547">Nucleotide-binding</keyword>
<proteinExistence type="predicted"/>